<proteinExistence type="predicted"/>
<dbReference type="GO" id="GO:0005634">
    <property type="term" value="C:nucleus"/>
    <property type="evidence" value="ECO:0007669"/>
    <property type="project" value="TreeGrafter"/>
</dbReference>
<dbReference type="GO" id="GO:0031297">
    <property type="term" value="P:replication fork processing"/>
    <property type="evidence" value="ECO:0007669"/>
    <property type="project" value="TreeGrafter"/>
</dbReference>
<dbReference type="InParanoid" id="B4JM24"/>
<dbReference type="KEGG" id="dgr:6566383"/>
<keyword evidence="1 3" id="KW-0479">Metal-binding</keyword>
<dbReference type="GO" id="GO:0090734">
    <property type="term" value="C:site of DNA damage"/>
    <property type="evidence" value="ECO:0007669"/>
    <property type="project" value="TreeGrafter"/>
</dbReference>
<dbReference type="PhylomeDB" id="B4JM24"/>
<dbReference type="Gene3D" id="3.30.40.10">
    <property type="entry name" value="Zinc/RING finger domain, C3HC4 (zinc finger)"/>
    <property type="match status" value="1"/>
</dbReference>
<dbReference type="GO" id="GO:0016567">
    <property type="term" value="P:protein ubiquitination"/>
    <property type="evidence" value="ECO:0007669"/>
    <property type="project" value="TreeGrafter"/>
</dbReference>
<dbReference type="Proteomes" id="UP000001070">
    <property type="component" value="Unassembled WGS sequence"/>
</dbReference>
<dbReference type="GO" id="GO:0061630">
    <property type="term" value="F:ubiquitin protein ligase activity"/>
    <property type="evidence" value="ECO:0007669"/>
    <property type="project" value="TreeGrafter"/>
</dbReference>
<dbReference type="InterPro" id="IPR001841">
    <property type="entry name" value="Znf_RING"/>
</dbReference>
<evidence type="ECO:0000259" key="4">
    <source>
        <dbReference type="PROSITE" id="PS50089"/>
    </source>
</evidence>
<name>B4JM24_DROGR</name>
<keyword evidence="1 3" id="KW-0863">Zinc-finger</keyword>
<dbReference type="OrthoDB" id="8062037at2759"/>
<evidence type="ECO:0000256" key="1">
    <source>
        <dbReference type="ARBA" id="ARBA00022771"/>
    </source>
</evidence>
<keyword evidence="2" id="KW-0862">Zinc</keyword>
<reference evidence="5 6" key="1">
    <citation type="journal article" date="2007" name="Nature">
        <title>Evolution of genes and genomes on the Drosophila phylogeny.</title>
        <authorList>
            <consortium name="Drosophila 12 Genomes Consortium"/>
            <person name="Clark A.G."/>
            <person name="Eisen M.B."/>
            <person name="Smith D.R."/>
            <person name="Bergman C.M."/>
            <person name="Oliver B."/>
            <person name="Markow T.A."/>
            <person name="Kaufman T.C."/>
            <person name="Kellis M."/>
            <person name="Gelbart W."/>
            <person name="Iyer V.N."/>
            <person name="Pollard D.A."/>
            <person name="Sackton T.B."/>
            <person name="Larracuente A.M."/>
            <person name="Singh N.D."/>
            <person name="Abad J.P."/>
            <person name="Abt D.N."/>
            <person name="Adryan B."/>
            <person name="Aguade M."/>
            <person name="Akashi H."/>
            <person name="Anderson W.W."/>
            <person name="Aquadro C.F."/>
            <person name="Ardell D.H."/>
            <person name="Arguello R."/>
            <person name="Artieri C.G."/>
            <person name="Barbash D.A."/>
            <person name="Barker D."/>
            <person name="Barsanti P."/>
            <person name="Batterham P."/>
            <person name="Batzoglou S."/>
            <person name="Begun D."/>
            <person name="Bhutkar A."/>
            <person name="Blanco E."/>
            <person name="Bosak S.A."/>
            <person name="Bradley R.K."/>
            <person name="Brand A.D."/>
            <person name="Brent M.R."/>
            <person name="Brooks A.N."/>
            <person name="Brown R.H."/>
            <person name="Butlin R.K."/>
            <person name="Caggese C."/>
            <person name="Calvi B.R."/>
            <person name="Bernardo de Carvalho A."/>
            <person name="Caspi A."/>
            <person name="Castrezana S."/>
            <person name="Celniker S.E."/>
            <person name="Chang J.L."/>
            <person name="Chapple C."/>
            <person name="Chatterji S."/>
            <person name="Chinwalla A."/>
            <person name="Civetta A."/>
            <person name="Clifton S.W."/>
            <person name="Comeron J.M."/>
            <person name="Costello J.C."/>
            <person name="Coyne J.A."/>
            <person name="Daub J."/>
            <person name="David R.G."/>
            <person name="Delcher A.L."/>
            <person name="Delehaunty K."/>
            <person name="Do C.B."/>
            <person name="Ebling H."/>
            <person name="Edwards K."/>
            <person name="Eickbush T."/>
            <person name="Evans J.D."/>
            <person name="Filipski A."/>
            <person name="Findeiss S."/>
            <person name="Freyhult E."/>
            <person name="Fulton L."/>
            <person name="Fulton R."/>
            <person name="Garcia A.C."/>
            <person name="Gardiner A."/>
            <person name="Garfield D.A."/>
            <person name="Garvin B.E."/>
            <person name="Gibson G."/>
            <person name="Gilbert D."/>
            <person name="Gnerre S."/>
            <person name="Godfrey J."/>
            <person name="Good R."/>
            <person name="Gotea V."/>
            <person name="Gravely B."/>
            <person name="Greenberg A.J."/>
            <person name="Griffiths-Jones S."/>
            <person name="Gross S."/>
            <person name="Guigo R."/>
            <person name="Gustafson E.A."/>
            <person name="Haerty W."/>
            <person name="Hahn M.W."/>
            <person name="Halligan D.L."/>
            <person name="Halpern A.L."/>
            <person name="Halter G.M."/>
            <person name="Han M.V."/>
            <person name="Heger A."/>
            <person name="Hillier L."/>
            <person name="Hinrichs A.S."/>
            <person name="Holmes I."/>
            <person name="Hoskins R.A."/>
            <person name="Hubisz M.J."/>
            <person name="Hultmark D."/>
            <person name="Huntley M.A."/>
            <person name="Jaffe D.B."/>
            <person name="Jagadeeshan S."/>
            <person name="Jeck W.R."/>
            <person name="Johnson J."/>
            <person name="Jones C.D."/>
            <person name="Jordan W.C."/>
            <person name="Karpen G.H."/>
            <person name="Kataoka E."/>
            <person name="Keightley P.D."/>
            <person name="Kheradpour P."/>
            <person name="Kirkness E.F."/>
            <person name="Koerich L.B."/>
            <person name="Kristiansen K."/>
            <person name="Kudrna D."/>
            <person name="Kulathinal R.J."/>
            <person name="Kumar S."/>
            <person name="Kwok R."/>
            <person name="Lander E."/>
            <person name="Langley C.H."/>
            <person name="Lapoint R."/>
            <person name="Lazzaro B.P."/>
            <person name="Lee S.J."/>
            <person name="Levesque L."/>
            <person name="Li R."/>
            <person name="Lin C.F."/>
            <person name="Lin M.F."/>
            <person name="Lindblad-Toh K."/>
            <person name="Llopart A."/>
            <person name="Long M."/>
            <person name="Low L."/>
            <person name="Lozovsky E."/>
            <person name="Lu J."/>
            <person name="Luo M."/>
            <person name="Machado C.A."/>
            <person name="Makalowski W."/>
            <person name="Marzo M."/>
            <person name="Matsuda M."/>
            <person name="Matzkin L."/>
            <person name="McAllister B."/>
            <person name="McBride C.S."/>
            <person name="McKernan B."/>
            <person name="McKernan K."/>
            <person name="Mendez-Lago M."/>
            <person name="Minx P."/>
            <person name="Mollenhauer M.U."/>
            <person name="Montooth K."/>
            <person name="Mount S.M."/>
            <person name="Mu X."/>
            <person name="Myers E."/>
            <person name="Negre B."/>
            <person name="Newfeld S."/>
            <person name="Nielsen R."/>
            <person name="Noor M.A."/>
            <person name="O'Grady P."/>
            <person name="Pachter L."/>
            <person name="Papaceit M."/>
            <person name="Parisi M.J."/>
            <person name="Parisi M."/>
            <person name="Parts L."/>
            <person name="Pedersen J.S."/>
            <person name="Pesole G."/>
            <person name="Phillippy A.M."/>
            <person name="Ponting C.P."/>
            <person name="Pop M."/>
            <person name="Porcelli D."/>
            <person name="Powell J.R."/>
            <person name="Prohaska S."/>
            <person name="Pruitt K."/>
            <person name="Puig M."/>
            <person name="Quesneville H."/>
            <person name="Ram K.R."/>
            <person name="Rand D."/>
            <person name="Rasmussen M.D."/>
            <person name="Reed L.K."/>
            <person name="Reenan R."/>
            <person name="Reily A."/>
            <person name="Remington K.A."/>
            <person name="Rieger T.T."/>
            <person name="Ritchie M.G."/>
            <person name="Robin C."/>
            <person name="Rogers Y.H."/>
            <person name="Rohde C."/>
            <person name="Rozas J."/>
            <person name="Rubenfield M.J."/>
            <person name="Ruiz A."/>
            <person name="Russo S."/>
            <person name="Salzberg S.L."/>
            <person name="Sanchez-Gracia A."/>
            <person name="Saranga D.J."/>
            <person name="Sato H."/>
            <person name="Schaeffer S.W."/>
            <person name="Schatz M.C."/>
            <person name="Schlenke T."/>
            <person name="Schwartz R."/>
            <person name="Segarra C."/>
            <person name="Singh R.S."/>
            <person name="Sirot L."/>
            <person name="Sirota M."/>
            <person name="Sisneros N.B."/>
            <person name="Smith C.D."/>
            <person name="Smith T.F."/>
            <person name="Spieth J."/>
            <person name="Stage D.E."/>
            <person name="Stark A."/>
            <person name="Stephan W."/>
            <person name="Strausberg R.L."/>
            <person name="Strempel S."/>
            <person name="Sturgill D."/>
            <person name="Sutton G."/>
            <person name="Sutton G.G."/>
            <person name="Tao W."/>
            <person name="Teichmann S."/>
            <person name="Tobari Y.N."/>
            <person name="Tomimura Y."/>
            <person name="Tsolas J.M."/>
            <person name="Valente V.L."/>
            <person name="Venter E."/>
            <person name="Venter J.C."/>
            <person name="Vicario S."/>
            <person name="Vieira F.G."/>
            <person name="Vilella A.J."/>
            <person name="Villasante A."/>
            <person name="Walenz B."/>
            <person name="Wang J."/>
            <person name="Wasserman M."/>
            <person name="Watts T."/>
            <person name="Wilson D."/>
            <person name="Wilson R.K."/>
            <person name="Wing R.A."/>
            <person name="Wolfner M.F."/>
            <person name="Wong A."/>
            <person name="Wong G.K."/>
            <person name="Wu C.I."/>
            <person name="Wu G."/>
            <person name="Yamamoto D."/>
            <person name="Yang H.P."/>
            <person name="Yang S.P."/>
            <person name="Yorke J.A."/>
            <person name="Yoshida K."/>
            <person name="Zdobnov E."/>
            <person name="Zhang P."/>
            <person name="Zhang Y."/>
            <person name="Zimin A.V."/>
            <person name="Baldwin J."/>
            <person name="Abdouelleil A."/>
            <person name="Abdulkadir J."/>
            <person name="Abebe A."/>
            <person name="Abera B."/>
            <person name="Abreu J."/>
            <person name="Acer S.C."/>
            <person name="Aftuck L."/>
            <person name="Alexander A."/>
            <person name="An P."/>
            <person name="Anderson E."/>
            <person name="Anderson S."/>
            <person name="Arachi H."/>
            <person name="Azer M."/>
            <person name="Bachantsang P."/>
            <person name="Barry A."/>
            <person name="Bayul T."/>
            <person name="Berlin A."/>
            <person name="Bessette D."/>
            <person name="Bloom T."/>
            <person name="Blye J."/>
            <person name="Boguslavskiy L."/>
            <person name="Bonnet C."/>
            <person name="Boukhgalter B."/>
            <person name="Bourzgui I."/>
            <person name="Brown A."/>
            <person name="Cahill P."/>
            <person name="Channer S."/>
            <person name="Cheshatsang Y."/>
            <person name="Chuda L."/>
            <person name="Citroen M."/>
            <person name="Collymore A."/>
            <person name="Cooke P."/>
            <person name="Costello M."/>
            <person name="D'Aco K."/>
            <person name="Daza R."/>
            <person name="De Haan G."/>
            <person name="DeGray S."/>
            <person name="DeMaso C."/>
            <person name="Dhargay N."/>
            <person name="Dooley K."/>
            <person name="Dooley E."/>
            <person name="Doricent M."/>
            <person name="Dorje P."/>
            <person name="Dorjee K."/>
            <person name="Dupes A."/>
            <person name="Elong R."/>
            <person name="Falk J."/>
            <person name="Farina A."/>
            <person name="Faro S."/>
            <person name="Ferguson D."/>
            <person name="Fisher S."/>
            <person name="Foley C.D."/>
            <person name="Franke A."/>
            <person name="Friedrich D."/>
            <person name="Gadbois L."/>
            <person name="Gearin G."/>
            <person name="Gearin C.R."/>
            <person name="Giannoukos G."/>
            <person name="Goode T."/>
            <person name="Graham J."/>
            <person name="Grandbois E."/>
            <person name="Grewal S."/>
            <person name="Gyaltsen K."/>
            <person name="Hafez N."/>
            <person name="Hagos B."/>
            <person name="Hall J."/>
            <person name="Henson C."/>
            <person name="Hollinger A."/>
            <person name="Honan T."/>
            <person name="Huard M.D."/>
            <person name="Hughes L."/>
            <person name="Hurhula B."/>
            <person name="Husby M.E."/>
            <person name="Kamat A."/>
            <person name="Kanga B."/>
            <person name="Kashin S."/>
            <person name="Khazanovich D."/>
            <person name="Kisner P."/>
            <person name="Lance K."/>
            <person name="Lara M."/>
            <person name="Lee W."/>
            <person name="Lennon N."/>
            <person name="Letendre F."/>
            <person name="LeVine R."/>
            <person name="Lipovsky A."/>
            <person name="Liu X."/>
            <person name="Liu J."/>
            <person name="Liu S."/>
            <person name="Lokyitsang T."/>
            <person name="Lokyitsang Y."/>
            <person name="Lubonja R."/>
            <person name="Lui A."/>
            <person name="MacDonald P."/>
            <person name="Magnisalis V."/>
            <person name="Maru K."/>
            <person name="Matthews C."/>
            <person name="McCusker W."/>
            <person name="McDonough S."/>
            <person name="Mehta T."/>
            <person name="Meldrim J."/>
            <person name="Meneus L."/>
            <person name="Mihai O."/>
            <person name="Mihalev A."/>
            <person name="Mihova T."/>
            <person name="Mittelman R."/>
            <person name="Mlenga V."/>
            <person name="Montmayeur A."/>
            <person name="Mulrain L."/>
            <person name="Navidi A."/>
            <person name="Naylor J."/>
            <person name="Negash T."/>
            <person name="Nguyen T."/>
            <person name="Nguyen N."/>
            <person name="Nicol R."/>
            <person name="Norbu C."/>
            <person name="Norbu N."/>
            <person name="Novod N."/>
            <person name="O'Neill B."/>
            <person name="Osman S."/>
            <person name="Markiewicz E."/>
            <person name="Oyono O.L."/>
            <person name="Patti C."/>
            <person name="Phunkhang P."/>
            <person name="Pierre F."/>
            <person name="Priest M."/>
            <person name="Raghuraman S."/>
            <person name="Rege F."/>
            <person name="Reyes R."/>
            <person name="Rise C."/>
            <person name="Rogov P."/>
            <person name="Ross K."/>
            <person name="Ryan E."/>
            <person name="Settipalli S."/>
            <person name="Shea T."/>
            <person name="Sherpa N."/>
            <person name="Shi L."/>
            <person name="Shih D."/>
            <person name="Sparrow T."/>
            <person name="Spaulding J."/>
            <person name="Stalker J."/>
            <person name="Stange-Thomann N."/>
            <person name="Stavropoulos S."/>
            <person name="Stone C."/>
            <person name="Strader C."/>
            <person name="Tesfaye S."/>
            <person name="Thomson T."/>
            <person name="Thoulutsang Y."/>
            <person name="Thoulutsang D."/>
            <person name="Topham K."/>
            <person name="Topping I."/>
            <person name="Tsamla T."/>
            <person name="Vassiliev H."/>
            <person name="Vo A."/>
            <person name="Wangchuk T."/>
            <person name="Wangdi T."/>
            <person name="Weiand M."/>
            <person name="Wilkinson J."/>
            <person name="Wilson A."/>
            <person name="Yadav S."/>
            <person name="Young G."/>
            <person name="Yu Q."/>
            <person name="Zembek L."/>
            <person name="Zhong D."/>
            <person name="Zimmer A."/>
            <person name="Zwirko Z."/>
            <person name="Jaffe D.B."/>
            <person name="Alvarez P."/>
            <person name="Brockman W."/>
            <person name="Butler J."/>
            <person name="Chin C."/>
            <person name="Gnerre S."/>
            <person name="Grabherr M."/>
            <person name="Kleber M."/>
            <person name="Mauceli E."/>
            <person name="MacCallum I."/>
        </authorList>
    </citation>
    <scope>NUCLEOTIDE SEQUENCE [LARGE SCALE GENOMIC DNA]</scope>
    <source>
        <strain evidence="6">Tucson 15287-2541.00</strain>
    </source>
</reference>
<sequence length="147" mass="17006">MSGNRTSSNRCGSNRSTSNVKCTICSERYKSTDKIYGGTCGHVFHWQCLQRWREESNQCPICRSARREFHQIYLDFEDADEQSGQASLAQEQTSSSSMIYGESEFGNLLYEAHLFRDEIEYLNTRIEQLTFQHIYGRGHSYTSNDSD</sequence>
<dbReference type="PANTHER" id="PTHR46569">
    <property type="entry name" value="E3 UBIQUITIN-PROTEIN LIGASE TRAIP"/>
    <property type="match status" value="1"/>
</dbReference>
<dbReference type="InterPro" id="IPR013083">
    <property type="entry name" value="Znf_RING/FYVE/PHD"/>
</dbReference>
<organism evidence="6">
    <name type="scientific">Drosophila grimshawi</name>
    <name type="common">Hawaiian fruit fly</name>
    <name type="synonym">Idiomyia grimshawi</name>
    <dbReference type="NCBI Taxonomy" id="7222"/>
    <lineage>
        <taxon>Eukaryota</taxon>
        <taxon>Metazoa</taxon>
        <taxon>Ecdysozoa</taxon>
        <taxon>Arthropoda</taxon>
        <taxon>Hexapoda</taxon>
        <taxon>Insecta</taxon>
        <taxon>Pterygota</taxon>
        <taxon>Neoptera</taxon>
        <taxon>Endopterygota</taxon>
        <taxon>Diptera</taxon>
        <taxon>Brachycera</taxon>
        <taxon>Muscomorpha</taxon>
        <taxon>Ephydroidea</taxon>
        <taxon>Drosophilidae</taxon>
        <taxon>Drosophila</taxon>
        <taxon>Hawaiian Drosophila</taxon>
    </lineage>
</organism>
<dbReference type="PANTHER" id="PTHR46569:SF1">
    <property type="entry name" value="E3 UBIQUITIN-PROTEIN LIGASE RFWD3-RELATED"/>
    <property type="match status" value="1"/>
</dbReference>
<dbReference type="InterPro" id="IPR052639">
    <property type="entry name" value="TRAIP_ubiq-protein_ligase"/>
</dbReference>
<accession>B4JM24</accession>
<dbReference type="OMA" id="FHEECLD"/>
<dbReference type="SMART" id="SM00184">
    <property type="entry name" value="RING"/>
    <property type="match status" value="1"/>
</dbReference>
<protein>
    <submittedName>
        <fullName evidence="5">GH24407</fullName>
    </submittedName>
</protein>
<evidence type="ECO:0000256" key="2">
    <source>
        <dbReference type="ARBA" id="ARBA00022833"/>
    </source>
</evidence>
<evidence type="ECO:0000313" key="6">
    <source>
        <dbReference type="Proteomes" id="UP000001070"/>
    </source>
</evidence>
<dbReference type="GO" id="GO:0006963">
    <property type="term" value="P:positive regulation of antibacterial peptide biosynthetic process"/>
    <property type="evidence" value="ECO:0007669"/>
    <property type="project" value="EnsemblMetazoa"/>
</dbReference>
<evidence type="ECO:0000313" key="5">
    <source>
        <dbReference type="EMBL" id="EDV91785.1"/>
    </source>
</evidence>
<keyword evidence="6" id="KW-1185">Reference proteome</keyword>
<dbReference type="STRING" id="7222.B4JM24"/>
<gene>
    <name evidence="5" type="primary">Dgri\GH24407</name>
    <name evidence="5" type="ORF">Dgri_GH24407</name>
</gene>
<evidence type="ECO:0000256" key="3">
    <source>
        <dbReference type="PROSITE-ProRule" id="PRU00175"/>
    </source>
</evidence>
<dbReference type="SUPFAM" id="SSF57850">
    <property type="entry name" value="RING/U-box"/>
    <property type="match status" value="1"/>
</dbReference>
<dbReference type="PROSITE" id="PS50089">
    <property type="entry name" value="ZF_RING_2"/>
    <property type="match status" value="1"/>
</dbReference>
<dbReference type="EMBL" id="CH916371">
    <property type="protein sequence ID" value="EDV91785.1"/>
    <property type="molecule type" value="Genomic_DNA"/>
</dbReference>
<dbReference type="eggNOG" id="KOG0800">
    <property type="taxonomic scope" value="Eukaryota"/>
</dbReference>
<feature type="domain" description="RING-type" evidence="4">
    <location>
        <begin position="22"/>
        <end position="63"/>
    </location>
</feature>
<dbReference type="GO" id="GO:0008270">
    <property type="term" value="F:zinc ion binding"/>
    <property type="evidence" value="ECO:0007669"/>
    <property type="project" value="UniProtKB-KW"/>
</dbReference>
<dbReference type="AlphaFoldDB" id="B4JM24"/>
<dbReference type="Pfam" id="PF13639">
    <property type="entry name" value="zf-RING_2"/>
    <property type="match status" value="1"/>
</dbReference>
<dbReference type="HOGENOM" id="CLU_1733406_0_0_1"/>